<accession>A0A654TZ69</accession>
<dbReference type="AlphaFoldDB" id="A0A654TZ69"/>
<dbReference type="InterPro" id="IPR029063">
    <property type="entry name" value="SAM-dependent_MTases_sf"/>
</dbReference>
<keyword evidence="1 3" id="KW-0489">Methyltransferase</keyword>
<proteinExistence type="predicted"/>
<sequence>MTELDDVSSLPSSRRTAGDTWAITESVGATALGVAAARAVETAATNPLIRDEFAKVLVSSAGTAWARLADADLAWLDGDQLRLPG</sequence>
<keyword evidence="2 3" id="KW-0808">Transferase</keyword>
<reference evidence="3 4" key="1">
    <citation type="submission" date="2015-03" db="EMBL/GenBank/DDBJ databases">
        <authorList>
            <consortium name="Pathogen Informatics"/>
        </authorList>
    </citation>
    <scope>NUCLEOTIDE SEQUENCE [LARGE SCALE GENOMIC DNA]</scope>
    <source>
        <strain evidence="3 4">C09601061</strain>
    </source>
</reference>
<dbReference type="GO" id="GO:0032259">
    <property type="term" value="P:methylation"/>
    <property type="evidence" value="ECO:0007669"/>
    <property type="project" value="UniProtKB-KW"/>
</dbReference>
<dbReference type="GO" id="GO:0008168">
    <property type="term" value="F:methyltransferase activity"/>
    <property type="evidence" value="ECO:0007669"/>
    <property type="project" value="UniProtKB-KW"/>
</dbReference>
<evidence type="ECO:0000256" key="2">
    <source>
        <dbReference type="ARBA" id="ARBA00022679"/>
    </source>
</evidence>
<dbReference type="EMBL" id="CGCX01000157">
    <property type="protein sequence ID" value="CFR68577.1"/>
    <property type="molecule type" value="Genomic_DNA"/>
</dbReference>
<gene>
    <name evidence="3" type="ORF">ERS007657_00675</name>
</gene>
<organism evidence="3 4">
    <name type="scientific">Mycobacterium tuberculosis</name>
    <dbReference type="NCBI Taxonomy" id="1773"/>
    <lineage>
        <taxon>Bacteria</taxon>
        <taxon>Bacillati</taxon>
        <taxon>Actinomycetota</taxon>
        <taxon>Actinomycetes</taxon>
        <taxon>Mycobacteriales</taxon>
        <taxon>Mycobacteriaceae</taxon>
        <taxon>Mycobacterium</taxon>
        <taxon>Mycobacterium tuberculosis complex</taxon>
    </lineage>
</organism>
<dbReference type="InterPro" id="IPR007213">
    <property type="entry name" value="Ppm1/Ppm2/Tcmp"/>
</dbReference>
<name>A0A654TZ69_MYCTX</name>
<dbReference type="Gene3D" id="3.40.50.150">
    <property type="entry name" value="Vaccinia Virus protein VP39"/>
    <property type="match status" value="1"/>
</dbReference>
<protein>
    <submittedName>
        <fullName evidence="3">Conserved protein of uncharacterized function. Possible S-adenosylmethionine-dependent methyltransferase</fullName>
    </submittedName>
</protein>
<evidence type="ECO:0000313" key="3">
    <source>
        <dbReference type="EMBL" id="CFR68577.1"/>
    </source>
</evidence>
<dbReference type="Proteomes" id="UP000046680">
    <property type="component" value="Unassembled WGS sequence"/>
</dbReference>
<dbReference type="SUPFAM" id="SSF53335">
    <property type="entry name" value="S-adenosyl-L-methionine-dependent methyltransferases"/>
    <property type="match status" value="1"/>
</dbReference>
<evidence type="ECO:0000256" key="1">
    <source>
        <dbReference type="ARBA" id="ARBA00022603"/>
    </source>
</evidence>
<dbReference type="Pfam" id="PF04072">
    <property type="entry name" value="LCM"/>
    <property type="match status" value="1"/>
</dbReference>
<evidence type="ECO:0000313" key="4">
    <source>
        <dbReference type="Proteomes" id="UP000046680"/>
    </source>
</evidence>